<dbReference type="PANTHER" id="PTHR45628">
    <property type="entry name" value="VOLTAGE-DEPENDENT CALCIUM CHANNEL TYPE A SUBUNIT ALPHA-1"/>
    <property type="match status" value="1"/>
</dbReference>
<feature type="transmembrane region" description="Helical" evidence="14">
    <location>
        <begin position="237"/>
        <end position="258"/>
    </location>
</feature>
<feature type="region of interest" description="Disordered" evidence="13">
    <location>
        <begin position="1"/>
        <end position="70"/>
    </location>
</feature>
<feature type="transmembrane region" description="Helical" evidence="14">
    <location>
        <begin position="318"/>
        <end position="341"/>
    </location>
</feature>
<dbReference type="InterPro" id="IPR027359">
    <property type="entry name" value="Volt_channel_dom_sf"/>
</dbReference>
<dbReference type="GO" id="GO:0008331">
    <property type="term" value="F:high voltage-gated calcium channel activity"/>
    <property type="evidence" value="ECO:0007669"/>
    <property type="project" value="TreeGrafter"/>
</dbReference>
<sequence>MPIRNSDVDSGASPSASPGESQAQWYPSSFEQRRIWDDGNDKRKRKKDRKDTDTSKGKQRNNTMTDLLNGAEVQAPSRNGTVVMRQFKHYLDHIAGGLVLLNSILLMVQLELEGRQLAFELGLPDGENFETLMPTFQVIDTIFVFVFLVELLIRICLERCYFLKDIANWLDFILVAGGMVDLAISLQATGGGEQTAQDMVTLRFVSALKAFRAIRMVRSFRFSPGLRMLVKACQCCLPSLCWSMLLLAVFMCMGALILGNLLQDYIRDGAHSVADRKWIWERYGTTYRATYTLYEITFAGNWPTNVRPVLDKVSHAFVIFYLLYITVIVFAVIRVISAIFLKDTLDEANNDAQHLVLDRMRKRAVYVERLEAVFHAIIEDGGQDKHVLTEKRLAEILANPKVKAYFSTLEIDVQESAALFNLLDNGDGMVTLEEFINGIMRCKGPARAIDTFALHSDVKQLDAKLRALMRMSYRGPGDVPERSNTRPSFRESPWENPAEQWGIEGKDGKSREDSPTRPGGARYEKMP</sequence>
<dbReference type="Gene3D" id="1.10.287.70">
    <property type="match status" value="1"/>
</dbReference>
<feature type="compositionally biased region" description="Basic and acidic residues" evidence="13">
    <location>
        <begin position="31"/>
        <end position="41"/>
    </location>
</feature>
<feature type="domain" description="Ion transport" evidence="15">
    <location>
        <begin position="96"/>
        <end position="340"/>
    </location>
</feature>
<evidence type="ECO:0000256" key="11">
    <source>
        <dbReference type="ARBA" id="ARBA00023180"/>
    </source>
</evidence>
<keyword evidence="10 14" id="KW-0472">Membrane</keyword>
<feature type="transmembrane region" description="Helical" evidence="14">
    <location>
        <begin position="94"/>
        <end position="112"/>
    </location>
</feature>
<evidence type="ECO:0000256" key="2">
    <source>
        <dbReference type="ARBA" id="ARBA00022448"/>
    </source>
</evidence>
<dbReference type="OrthoDB" id="427771at2759"/>
<comment type="caution">
    <text evidence="16">The sequence shown here is derived from an EMBL/GenBank/DDBJ whole genome shotgun (WGS) entry which is preliminary data.</text>
</comment>
<evidence type="ECO:0000313" key="17">
    <source>
        <dbReference type="Proteomes" id="UP000604046"/>
    </source>
</evidence>
<keyword evidence="2" id="KW-0813">Transport</keyword>
<keyword evidence="17" id="KW-1185">Reference proteome</keyword>
<accession>A0A812R4T8</accession>
<dbReference type="GO" id="GO:0098703">
    <property type="term" value="P:calcium ion import across plasma membrane"/>
    <property type="evidence" value="ECO:0007669"/>
    <property type="project" value="TreeGrafter"/>
</dbReference>
<evidence type="ECO:0000256" key="12">
    <source>
        <dbReference type="ARBA" id="ARBA00023303"/>
    </source>
</evidence>
<gene>
    <name evidence="16" type="primary">scn4aa</name>
    <name evidence="16" type="ORF">SNAT2548_LOCUS22833</name>
</gene>
<keyword evidence="8 14" id="KW-1133">Transmembrane helix</keyword>
<keyword evidence="5 14" id="KW-0812">Transmembrane</keyword>
<dbReference type="AlphaFoldDB" id="A0A812R4T8"/>
<dbReference type="SUPFAM" id="SSF81324">
    <property type="entry name" value="Voltage-gated potassium channels"/>
    <property type="match status" value="1"/>
</dbReference>
<evidence type="ECO:0000256" key="5">
    <source>
        <dbReference type="ARBA" id="ARBA00022692"/>
    </source>
</evidence>
<evidence type="ECO:0000256" key="14">
    <source>
        <dbReference type="SAM" id="Phobius"/>
    </source>
</evidence>
<keyword evidence="9" id="KW-0406">Ion transport</keyword>
<organism evidence="16 17">
    <name type="scientific">Symbiodinium natans</name>
    <dbReference type="NCBI Taxonomy" id="878477"/>
    <lineage>
        <taxon>Eukaryota</taxon>
        <taxon>Sar</taxon>
        <taxon>Alveolata</taxon>
        <taxon>Dinophyceae</taxon>
        <taxon>Suessiales</taxon>
        <taxon>Symbiodiniaceae</taxon>
        <taxon>Symbiodinium</taxon>
    </lineage>
</organism>
<evidence type="ECO:0000256" key="8">
    <source>
        <dbReference type="ARBA" id="ARBA00022989"/>
    </source>
</evidence>
<name>A0A812R4T8_9DINO</name>
<feature type="compositionally biased region" description="Basic and acidic residues" evidence="13">
    <location>
        <begin position="479"/>
        <end position="493"/>
    </location>
</feature>
<dbReference type="PANTHER" id="PTHR45628:SF7">
    <property type="entry name" value="VOLTAGE-DEPENDENT CALCIUM CHANNEL TYPE A SUBUNIT ALPHA-1"/>
    <property type="match status" value="1"/>
</dbReference>
<keyword evidence="6" id="KW-0106">Calcium</keyword>
<dbReference type="Proteomes" id="UP000604046">
    <property type="component" value="Unassembled WGS sequence"/>
</dbReference>
<comment type="subcellular location">
    <subcellularLocation>
        <location evidence="1">Membrane</location>
        <topology evidence="1">Multi-pass membrane protein</topology>
    </subcellularLocation>
</comment>
<keyword evidence="11" id="KW-0325">Glycoprotein</keyword>
<dbReference type="Pfam" id="PF00520">
    <property type="entry name" value="Ion_trans"/>
    <property type="match status" value="1"/>
</dbReference>
<feature type="transmembrane region" description="Helical" evidence="14">
    <location>
        <begin position="169"/>
        <end position="188"/>
    </location>
</feature>
<dbReference type="EMBL" id="CAJNDS010002301">
    <property type="protein sequence ID" value="CAE7419902.1"/>
    <property type="molecule type" value="Genomic_DNA"/>
</dbReference>
<keyword evidence="3" id="KW-0109">Calcium transport</keyword>
<evidence type="ECO:0000256" key="1">
    <source>
        <dbReference type="ARBA" id="ARBA00004141"/>
    </source>
</evidence>
<evidence type="ECO:0000256" key="3">
    <source>
        <dbReference type="ARBA" id="ARBA00022568"/>
    </source>
</evidence>
<feature type="region of interest" description="Disordered" evidence="13">
    <location>
        <begin position="473"/>
        <end position="527"/>
    </location>
</feature>
<evidence type="ECO:0000256" key="9">
    <source>
        <dbReference type="ARBA" id="ARBA00023065"/>
    </source>
</evidence>
<evidence type="ECO:0000313" key="16">
    <source>
        <dbReference type="EMBL" id="CAE7419902.1"/>
    </source>
</evidence>
<dbReference type="InterPro" id="IPR050599">
    <property type="entry name" value="VDCC_alpha-1_subunit"/>
</dbReference>
<evidence type="ECO:0000256" key="6">
    <source>
        <dbReference type="ARBA" id="ARBA00022837"/>
    </source>
</evidence>
<reference evidence="16" key="1">
    <citation type="submission" date="2021-02" db="EMBL/GenBank/DDBJ databases">
        <authorList>
            <person name="Dougan E. K."/>
            <person name="Rhodes N."/>
            <person name="Thang M."/>
            <person name="Chan C."/>
        </authorList>
    </citation>
    <scope>NUCLEOTIDE SEQUENCE</scope>
</reference>
<protein>
    <submittedName>
        <fullName evidence="16">Scn4aa protein</fullName>
    </submittedName>
</protein>
<proteinExistence type="predicted"/>
<dbReference type="Gene3D" id="1.20.120.350">
    <property type="entry name" value="Voltage-gated potassium channels. Chain C"/>
    <property type="match status" value="1"/>
</dbReference>
<evidence type="ECO:0000256" key="13">
    <source>
        <dbReference type="SAM" id="MobiDB-lite"/>
    </source>
</evidence>
<evidence type="ECO:0000259" key="15">
    <source>
        <dbReference type="Pfam" id="PF00520"/>
    </source>
</evidence>
<keyword evidence="7" id="KW-0851">Voltage-gated channel</keyword>
<keyword evidence="12" id="KW-0407">Ion channel</keyword>
<dbReference type="InterPro" id="IPR005821">
    <property type="entry name" value="Ion_trans_dom"/>
</dbReference>
<dbReference type="GO" id="GO:0005891">
    <property type="term" value="C:voltage-gated calcium channel complex"/>
    <property type="evidence" value="ECO:0007669"/>
    <property type="project" value="TreeGrafter"/>
</dbReference>
<evidence type="ECO:0000256" key="7">
    <source>
        <dbReference type="ARBA" id="ARBA00022882"/>
    </source>
</evidence>
<feature type="transmembrane region" description="Helical" evidence="14">
    <location>
        <begin position="132"/>
        <end position="157"/>
    </location>
</feature>
<feature type="compositionally biased region" description="Basic and acidic residues" evidence="13">
    <location>
        <begin position="504"/>
        <end position="515"/>
    </location>
</feature>
<evidence type="ECO:0000256" key="4">
    <source>
        <dbReference type="ARBA" id="ARBA00022673"/>
    </source>
</evidence>
<feature type="compositionally biased region" description="Low complexity" evidence="13">
    <location>
        <begin position="8"/>
        <end position="21"/>
    </location>
</feature>
<keyword evidence="4" id="KW-0107">Calcium channel</keyword>
<evidence type="ECO:0000256" key="10">
    <source>
        <dbReference type="ARBA" id="ARBA00023136"/>
    </source>
</evidence>